<feature type="domain" description="Sialidase" evidence="1">
    <location>
        <begin position="53"/>
        <end position="333"/>
    </location>
</feature>
<comment type="caution">
    <text evidence="2">The sequence shown here is derived from an EMBL/GenBank/DDBJ whole genome shotgun (WGS) entry which is preliminary data.</text>
</comment>
<organism evidence="2">
    <name type="scientific">mine drainage metagenome</name>
    <dbReference type="NCBI Taxonomy" id="410659"/>
    <lineage>
        <taxon>unclassified sequences</taxon>
        <taxon>metagenomes</taxon>
        <taxon>ecological metagenomes</taxon>
    </lineage>
</organism>
<sequence>MKSTCLRLAAVLLVTAGLCFADASSAIVRSEFIFTKAPYPSCHASTIAEVSPGHLVAAWFGGTRERAPDVCIWVARNVDGHWLPQEKAADGVQPDGTRYPTWNPVLFQAPHGGPLFLFYKVGPKPAAWWGMVKTSTDGGVTWSAARRLPDGILGPIKNKPVILADGAWLSPSSREGGPKGWRVHFERSTDGGKTWVATANVPKGPNFDAIQPSILFFKDGRLEALCRTRQGVVAMTWSKDEGRTWSPLSATILPNPNSGTDAVTLADGRQLIVYNDTAQRPESPGKGNRWPLDVAISTDGVNWKHVLTLESKPMPAGYAYPAVIQTSDGLVRITYTWDRKRIKYVVLDPSRL</sequence>
<protein>
    <submittedName>
        <fullName evidence="2">BNR/Asp-box repeat protein</fullName>
    </submittedName>
</protein>
<name>A0A1J5SGE3_9ZZZZ</name>
<dbReference type="EMBL" id="MLJW01000037">
    <property type="protein sequence ID" value="OIR07513.1"/>
    <property type="molecule type" value="Genomic_DNA"/>
</dbReference>
<dbReference type="SUPFAM" id="SSF50939">
    <property type="entry name" value="Sialidases"/>
    <property type="match status" value="1"/>
</dbReference>
<reference evidence="2" key="1">
    <citation type="submission" date="2016-10" db="EMBL/GenBank/DDBJ databases">
        <title>Sequence of Gallionella enrichment culture.</title>
        <authorList>
            <person name="Poehlein A."/>
            <person name="Muehling M."/>
            <person name="Daniel R."/>
        </authorList>
    </citation>
    <scope>NUCLEOTIDE SEQUENCE</scope>
</reference>
<dbReference type="Pfam" id="PF13088">
    <property type="entry name" value="BNR_2"/>
    <property type="match status" value="1"/>
</dbReference>
<evidence type="ECO:0000259" key="1">
    <source>
        <dbReference type="Pfam" id="PF13088"/>
    </source>
</evidence>
<proteinExistence type="predicted"/>
<dbReference type="InterPro" id="IPR011040">
    <property type="entry name" value="Sialidase"/>
</dbReference>
<dbReference type="PANTHER" id="PTHR43752">
    <property type="entry name" value="BNR/ASP-BOX REPEAT FAMILY PROTEIN"/>
    <property type="match status" value="1"/>
</dbReference>
<dbReference type="InterPro" id="IPR036278">
    <property type="entry name" value="Sialidase_sf"/>
</dbReference>
<dbReference type="AlphaFoldDB" id="A0A1J5SGE3"/>
<gene>
    <name evidence="2" type="ORF">GALL_104720</name>
</gene>
<dbReference type="PANTHER" id="PTHR43752:SF2">
    <property type="entry name" value="BNR_ASP-BOX REPEAT FAMILY PROTEIN"/>
    <property type="match status" value="1"/>
</dbReference>
<evidence type="ECO:0000313" key="2">
    <source>
        <dbReference type="EMBL" id="OIR07513.1"/>
    </source>
</evidence>
<accession>A0A1J5SGE3</accession>
<dbReference type="Gene3D" id="2.120.10.10">
    <property type="match status" value="1"/>
</dbReference>
<dbReference type="CDD" id="cd15482">
    <property type="entry name" value="Sialidase_non-viral"/>
    <property type="match status" value="1"/>
</dbReference>